<dbReference type="GO" id="GO:0004519">
    <property type="term" value="F:endonuclease activity"/>
    <property type="evidence" value="ECO:0007669"/>
    <property type="project" value="UniProtKB-KW"/>
</dbReference>
<dbReference type="OrthoDB" id="13612at10239"/>
<organism evidence="4 5">
    <name type="scientific">Serratia phage CHI14</name>
    <dbReference type="NCBI Taxonomy" id="2006941"/>
    <lineage>
        <taxon>Viruses</taxon>
        <taxon>Duplodnaviria</taxon>
        <taxon>Heunggongvirae</taxon>
        <taxon>Uroviricota</taxon>
        <taxon>Caudoviricetes</taxon>
        <taxon>Pantevenvirales</taxon>
        <taxon>Straboviridae</taxon>
        <taxon>Tevenvirinae</taxon>
        <taxon>Winklervirus</taxon>
        <taxon>Winklervirus chi14</taxon>
    </lineage>
</organism>
<protein>
    <submittedName>
        <fullName evidence="4">Endonuclease II</fullName>
    </submittedName>
</protein>
<keyword evidence="4" id="KW-0540">Nuclease</keyword>
<dbReference type="PROSITE" id="PS50164">
    <property type="entry name" value="GIY_YIG"/>
    <property type="match status" value="1"/>
</dbReference>
<keyword evidence="4" id="KW-0255">Endonuclease</keyword>
<dbReference type="InterPro" id="IPR053748">
    <property type="entry name" value="Host_DNA_Degrad_Endo"/>
</dbReference>
<dbReference type="Pfam" id="PF01541">
    <property type="entry name" value="GIY-YIG"/>
    <property type="match status" value="1"/>
</dbReference>
<dbReference type="KEGG" id="vg:40085638"/>
<reference evidence="4 5" key="1">
    <citation type="submission" date="2017-04" db="EMBL/GenBank/DDBJ databases">
        <title>Environmental T4-family bacteriophages evolve to escape abortive infection via multiple routes in a bacterial host employing altruistic suicide through Type III toxin-antitoxin systems.</title>
        <authorList>
            <person name="Chen B."/>
            <person name="Salmond G.P.C."/>
            <person name="Akusobi C."/>
            <person name="Fang X."/>
        </authorList>
    </citation>
    <scope>NUCLEOTIDE SEQUENCE [LARGE SCALE GENOMIC DNA]</scope>
</reference>
<evidence type="ECO:0000256" key="1">
    <source>
        <dbReference type="ARBA" id="ARBA00001946"/>
    </source>
</evidence>
<dbReference type="SMART" id="SM00465">
    <property type="entry name" value="GIYc"/>
    <property type="match status" value="1"/>
</dbReference>
<sequence length="137" mass="15994">MKLFADEYSFIKYAQLKMNKDGEIDLISVPNKSNVIYAIAVDDELMYIGKTKNLRKRINYYRTAINRSSYTSDSTKSVLIHEALMDDKKVEFYARQCFNLSMTNELGTMSVATMDLEEPMFIKLFNPPWNVQHKVKK</sequence>
<dbReference type="GO" id="GO:0046872">
    <property type="term" value="F:metal ion binding"/>
    <property type="evidence" value="ECO:0007669"/>
    <property type="project" value="InterPro"/>
</dbReference>
<evidence type="ECO:0000313" key="5">
    <source>
        <dbReference type="Proteomes" id="UP000225148"/>
    </source>
</evidence>
<dbReference type="InterPro" id="IPR000305">
    <property type="entry name" value="GIY-YIG_endonuc"/>
</dbReference>
<dbReference type="EMBL" id="MF036690">
    <property type="protein sequence ID" value="ARW57652.1"/>
    <property type="molecule type" value="Genomic_DNA"/>
</dbReference>
<dbReference type="SUPFAM" id="SSF82771">
    <property type="entry name" value="GIY-YIG endonuclease"/>
    <property type="match status" value="1"/>
</dbReference>
<evidence type="ECO:0000259" key="3">
    <source>
        <dbReference type="PROSITE" id="PS50164"/>
    </source>
</evidence>
<name>A0A1Z1LXX5_9CAUD</name>
<dbReference type="InterPro" id="IPR016413">
    <property type="entry name" value="Phage_T4_DenA_endoDNaseII"/>
</dbReference>
<evidence type="ECO:0000256" key="2">
    <source>
        <dbReference type="ARBA" id="ARBA00022842"/>
    </source>
</evidence>
<dbReference type="CDD" id="cd10436">
    <property type="entry name" value="GIY-YIG_EndoII_Hpy188I_like"/>
    <property type="match status" value="1"/>
</dbReference>
<proteinExistence type="predicted"/>
<dbReference type="InterPro" id="IPR044556">
    <property type="entry name" value="EndoII-like_GIY-YIG"/>
</dbReference>
<dbReference type="Gene3D" id="3.40.1440.40">
    <property type="match status" value="1"/>
</dbReference>
<dbReference type="GeneID" id="40085638"/>
<dbReference type="RefSeq" id="YP_009609554.1">
    <property type="nucleotide sequence ID" value="NC_041996.1"/>
</dbReference>
<keyword evidence="2" id="KW-0460">Magnesium</keyword>
<comment type="cofactor">
    <cofactor evidence="1">
        <name>Mg(2+)</name>
        <dbReference type="ChEBI" id="CHEBI:18420"/>
    </cofactor>
</comment>
<dbReference type="InterPro" id="IPR035901">
    <property type="entry name" value="GIY-YIG_endonuc_sf"/>
</dbReference>
<dbReference type="PIRSF" id="PIRSF004362">
    <property type="entry name" value="Endonuclease_II_phage_DenA"/>
    <property type="match status" value="1"/>
</dbReference>
<accession>A0A1Z1LXX5</accession>
<dbReference type="Proteomes" id="UP000225148">
    <property type="component" value="Segment"/>
</dbReference>
<keyword evidence="4" id="KW-0378">Hydrolase</keyword>
<keyword evidence="5" id="KW-1185">Reference proteome</keyword>
<evidence type="ECO:0000313" key="4">
    <source>
        <dbReference type="EMBL" id="ARW57652.1"/>
    </source>
</evidence>
<feature type="domain" description="GIY-YIG" evidence="3">
    <location>
        <begin position="32"/>
        <end position="131"/>
    </location>
</feature>